<gene>
    <name evidence="4" type="ORF">ACFPCY_04490</name>
</gene>
<feature type="domain" description="Rv2525c-like glycoside hydrolase-like" evidence="3">
    <location>
        <begin position="357"/>
        <end position="555"/>
    </location>
</feature>
<feature type="chain" id="PRO_5046713609" evidence="2">
    <location>
        <begin position="19"/>
        <end position="560"/>
    </location>
</feature>
<dbReference type="InterPro" id="IPR017853">
    <property type="entry name" value="GH"/>
</dbReference>
<dbReference type="Gene3D" id="3.20.20.80">
    <property type="entry name" value="Glycosidases"/>
    <property type="match status" value="1"/>
</dbReference>
<dbReference type="Pfam" id="PF08924">
    <property type="entry name" value="Rv2525c_GlyHyd-like"/>
    <property type="match status" value="1"/>
</dbReference>
<comment type="caution">
    <text evidence="4">The sequence shown here is derived from an EMBL/GenBank/DDBJ whole genome shotgun (WGS) entry which is preliminary data.</text>
</comment>
<feature type="region of interest" description="Disordered" evidence="1">
    <location>
        <begin position="197"/>
        <end position="338"/>
    </location>
</feature>
<dbReference type="GO" id="GO:0016787">
    <property type="term" value="F:hydrolase activity"/>
    <property type="evidence" value="ECO:0007669"/>
    <property type="project" value="UniProtKB-KW"/>
</dbReference>
<evidence type="ECO:0000313" key="5">
    <source>
        <dbReference type="Proteomes" id="UP001595872"/>
    </source>
</evidence>
<dbReference type="EMBL" id="JBHSIT010000001">
    <property type="protein sequence ID" value="MFC4906567.1"/>
    <property type="molecule type" value="Genomic_DNA"/>
</dbReference>
<evidence type="ECO:0000259" key="3">
    <source>
        <dbReference type="Pfam" id="PF08924"/>
    </source>
</evidence>
<proteinExistence type="predicted"/>
<feature type="compositionally biased region" description="Low complexity" evidence="1">
    <location>
        <begin position="318"/>
        <end position="332"/>
    </location>
</feature>
<feature type="signal peptide" evidence="2">
    <location>
        <begin position="1"/>
        <end position="18"/>
    </location>
</feature>
<feature type="region of interest" description="Disordered" evidence="1">
    <location>
        <begin position="35"/>
        <end position="62"/>
    </location>
</feature>
<feature type="compositionally biased region" description="Pro residues" evidence="1">
    <location>
        <begin position="201"/>
        <end position="233"/>
    </location>
</feature>
<evidence type="ECO:0000256" key="1">
    <source>
        <dbReference type="SAM" id="MobiDB-lite"/>
    </source>
</evidence>
<keyword evidence="4" id="KW-0378">Hydrolase</keyword>
<dbReference type="RefSeq" id="WP_378252256.1">
    <property type="nucleotide sequence ID" value="NZ_JBHSIT010000001.1"/>
</dbReference>
<keyword evidence="2" id="KW-0732">Signal</keyword>
<dbReference type="SUPFAM" id="SSF51445">
    <property type="entry name" value="(Trans)glycosidases"/>
    <property type="match status" value="1"/>
</dbReference>
<feature type="compositionally biased region" description="Low complexity" evidence="1">
    <location>
        <begin position="35"/>
        <end position="45"/>
    </location>
</feature>
<organism evidence="4 5">
    <name type="scientific">Actinomadura gamaensis</name>
    <dbReference type="NCBI Taxonomy" id="1763541"/>
    <lineage>
        <taxon>Bacteria</taxon>
        <taxon>Bacillati</taxon>
        <taxon>Actinomycetota</taxon>
        <taxon>Actinomycetes</taxon>
        <taxon>Streptosporangiales</taxon>
        <taxon>Thermomonosporaceae</taxon>
        <taxon>Actinomadura</taxon>
    </lineage>
</organism>
<accession>A0ABV9TR36</accession>
<dbReference type="InterPro" id="IPR015020">
    <property type="entry name" value="Rv2525c-like_Glyco_Hydro-like"/>
</dbReference>
<evidence type="ECO:0000256" key="2">
    <source>
        <dbReference type="SAM" id="SignalP"/>
    </source>
</evidence>
<protein>
    <submittedName>
        <fullName evidence="4">Glycoside hydrolase domain-containing protein</fullName>
    </submittedName>
</protein>
<sequence length="560" mass="59071">MRPATARFAVLGLAPLTAAPLPAVQAPAAHTVTAHAAPAGVRPGPRVTPPGTDPSAAQAAPGGRRVVAYRGLRVPVPQGWEVHRLDAEPGACVRFDRRAIYLGTPQEQTSCPARVIGGAEAVWVQPSGPLTPSASPSMGRHKAPVRADQLATLALPARDDGTVRVRLPEAGVTITGVYGEHPDDLRGVLRATRLSDTWAPDPAPAKPQAPAPAPPAHQAPAPAPPAHQAPAPVPSGQQAPAPASGQRWVPPAGWTHDPAPRPAYVLPATDRYADSGAPSEPGAPGERASRERASGGQAALATSPPEKPGEGPGDESDGAGTTDDTAPTGATAKPGWVSGPGFDACAAPSLKAMRAWRDTYAVTNIYIGGISRGCAQPNLDASWVKAVRTMGYRLIPTYVGPQAPCTRHKARFDRKKPEKAARAAAADAVARARALGIPKNKPIYYDLEGYRTRYAWCRTAVLQFLQAWTLSVTARGYRPGVYSSVRSGIRDLGRAEGIVKPRSIWYAQWDRKTDVYGSPSLSDSWWPPHHRIKQYRGGHKETHGGVTLSVDSDAVDGRVY</sequence>
<reference evidence="5" key="1">
    <citation type="journal article" date="2019" name="Int. J. Syst. Evol. Microbiol.">
        <title>The Global Catalogue of Microorganisms (GCM) 10K type strain sequencing project: providing services to taxonomists for standard genome sequencing and annotation.</title>
        <authorList>
            <consortium name="The Broad Institute Genomics Platform"/>
            <consortium name="The Broad Institute Genome Sequencing Center for Infectious Disease"/>
            <person name="Wu L."/>
            <person name="Ma J."/>
        </authorList>
    </citation>
    <scope>NUCLEOTIDE SEQUENCE [LARGE SCALE GENOMIC DNA]</scope>
    <source>
        <strain evidence="5">KLKA75</strain>
    </source>
</reference>
<evidence type="ECO:0000313" key="4">
    <source>
        <dbReference type="EMBL" id="MFC4906567.1"/>
    </source>
</evidence>
<keyword evidence="5" id="KW-1185">Reference proteome</keyword>
<name>A0ABV9TR36_9ACTN</name>
<dbReference type="Proteomes" id="UP001595872">
    <property type="component" value="Unassembled WGS sequence"/>
</dbReference>